<feature type="compositionally biased region" description="Basic and acidic residues" evidence="1">
    <location>
        <begin position="30"/>
        <end position="39"/>
    </location>
</feature>
<dbReference type="CDD" id="cd00060">
    <property type="entry name" value="FHA"/>
    <property type="match status" value="1"/>
</dbReference>
<protein>
    <recommendedName>
        <fullName evidence="2">FHA domain-containing protein</fullName>
    </recommendedName>
</protein>
<dbReference type="AlphaFoldDB" id="A0A7S1MMH3"/>
<dbReference type="InterPro" id="IPR008984">
    <property type="entry name" value="SMAD_FHA_dom_sf"/>
</dbReference>
<sequence>MAEAPPMKRRRPDVPLFSDASLGGQAARRAAAEEVRCEKAGLPPGAAVVGSTMPRPTPRAPDVIGDTTGIPVVPAEPSRAAPSRAAPAAVAPSGVPTHAATPAASGPSPPATPASAPAPPQQKPPPPPGAPAAAATAAAVAGRPRPPVLEAGGAPGAVYGFEDGRLAETKGKAIVLRLEPLKPGLPSFEKVLSESRQIITIGSGRGTADVLVREEGVSKKHVSLVLISIHGELGLAIVDSSTNGTFVNGKRLPAKQKRFRIRSGDTVLIKDPGLDDEFGWKLDFGNTVVFFARA</sequence>
<evidence type="ECO:0000259" key="2">
    <source>
        <dbReference type="PROSITE" id="PS50006"/>
    </source>
</evidence>
<gene>
    <name evidence="3" type="ORF">ACAT0790_LOCUS24457</name>
</gene>
<dbReference type="InterPro" id="IPR000253">
    <property type="entry name" value="FHA_dom"/>
</dbReference>
<name>A0A7S1MMH3_ALECA</name>
<reference evidence="3" key="1">
    <citation type="submission" date="2021-01" db="EMBL/GenBank/DDBJ databases">
        <authorList>
            <person name="Corre E."/>
            <person name="Pelletier E."/>
            <person name="Niang G."/>
            <person name="Scheremetjew M."/>
            <person name="Finn R."/>
            <person name="Kale V."/>
            <person name="Holt S."/>
            <person name="Cochrane G."/>
            <person name="Meng A."/>
            <person name="Brown T."/>
            <person name="Cohen L."/>
        </authorList>
    </citation>
    <scope>NUCLEOTIDE SEQUENCE</scope>
    <source>
        <strain evidence="3">OF101</strain>
    </source>
</reference>
<dbReference type="SUPFAM" id="SSF49879">
    <property type="entry name" value="SMAD/FHA domain"/>
    <property type="match status" value="1"/>
</dbReference>
<accession>A0A7S1MMH3</accession>
<dbReference type="EMBL" id="HBGE01040519">
    <property type="protein sequence ID" value="CAD9135831.1"/>
    <property type="molecule type" value="Transcribed_RNA"/>
</dbReference>
<proteinExistence type="predicted"/>
<dbReference type="PROSITE" id="PS50006">
    <property type="entry name" value="FHA_DOMAIN"/>
    <property type="match status" value="1"/>
</dbReference>
<dbReference type="Pfam" id="PF00498">
    <property type="entry name" value="FHA"/>
    <property type="match status" value="1"/>
</dbReference>
<organism evidence="3">
    <name type="scientific">Alexandrium catenella</name>
    <name type="common">Red tide dinoflagellate</name>
    <name type="synonym">Gonyaulax catenella</name>
    <dbReference type="NCBI Taxonomy" id="2925"/>
    <lineage>
        <taxon>Eukaryota</taxon>
        <taxon>Sar</taxon>
        <taxon>Alveolata</taxon>
        <taxon>Dinophyceae</taxon>
        <taxon>Gonyaulacales</taxon>
        <taxon>Pyrocystaceae</taxon>
        <taxon>Alexandrium</taxon>
    </lineage>
</organism>
<feature type="compositionally biased region" description="Low complexity" evidence="1">
    <location>
        <begin position="131"/>
        <end position="143"/>
    </location>
</feature>
<evidence type="ECO:0000256" key="1">
    <source>
        <dbReference type="SAM" id="MobiDB-lite"/>
    </source>
</evidence>
<feature type="compositionally biased region" description="Low complexity" evidence="1">
    <location>
        <begin position="71"/>
        <end position="106"/>
    </location>
</feature>
<evidence type="ECO:0000313" key="3">
    <source>
        <dbReference type="EMBL" id="CAD9135831.1"/>
    </source>
</evidence>
<feature type="region of interest" description="Disordered" evidence="1">
    <location>
        <begin position="1"/>
        <end position="148"/>
    </location>
</feature>
<feature type="domain" description="FHA" evidence="2">
    <location>
        <begin position="199"/>
        <end position="252"/>
    </location>
</feature>
<dbReference type="SMART" id="SM00240">
    <property type="entry name" value="FHA"/>
    <property type="match status" value="1"/>
</dbReference>
<feature type="compositionally biased region" description="Pro residues" evidence="1">
    <location>
        <begin position="107"/>
        <end position="130"/>
    </location>
</feature>
<dbReference type="Gene3D" id="2.60.200.20">
    <property type="match status" value="1"/>
</dbReference>